<dbReference type="AlphaFoldDB" id="A0A0V1GUA3"/>
<evidence type="ECO:0000313" key="1">
    <source>
        <dbReference type="EMBL" id="KRZ01753.1"/>
    </source>
</evidence>
<name>A0A0V1GUA3_9BILA</name>
<protein>
    <submittedName>
        <fullName evidence="1">Uncharacterized protein</fullName>
    </submittedName>
</protein>
<reference evidence="1 2" key="1">
    <citation type="submission" date="2015-01" db="EMBL/GenBank/DDBJ databases">
        <title>Evolution of Trichinella species and genotypes.</title>
        <authorList>
            <person name="Korhonen P.K."/>
            <person name="Edoardo P."/>
            <person name="Giuseppe L.R."/>
            <person name="Gasser R.B."/>
        </authorList>
    </citation>
    <scope>NUCLEOTIDE SEQUENCE [LARGE SCALE GENOMIC DNA]</scope>
    <source>
        <strain evidence="1">ISS1029</strain>
    </source>
</reference>
<proteinExistence type="predicted"/>
<organism evidence="1 2">
    <name type="scientific">Trichinella zimbabwensis</name>
    <dbReference type="NCBI Taxonomy" id="268475"/>
    <lineage>
        <taxon>Eukaryota</taxon>
        <taxon>Metazoa</taxon>
        <taxon>Ecdysozoa</taxon>
        <taxon>Nematoda</taxon>
        <taxon>Enoplea</taxon>
        <taxon>Dorylaimia</taxon>
        <taxon>Trichinellida</taxon>
        <taxon>Trichinellidae</taxon>
        <taxon>Trichinella</taxon>
    </lineage>
</organism>
<sequence length="490" mass="56276">MDNERIAEERFKRRKEKLSGLYNRVGCAIAWTVQPSMVRTAALSEIFQFDAFSAADHRGCGMYMFPSVIHVVYFKNEAVKTHATTCEETALAADSYSSKENIVVVRAYSRIVRLRDLISSNLAEPDCQQSIFFLWPWLRGSEEVEQALFVSPLRNGIASCAGTHENSRDVFTTNRDRGVGFHESTISAAVSSVRQSSRLLIALCVIDFNLWNKVPYSVFRLDLPSYRILRDELHDQIVQQHSTSNKHLDIVHGLEALETPPEAYQAFLMPMTLPRLPRELTMKWKRGRTDEKNSLKELLTFLKAEIRIRERYGSFDSSARVDSEIQACIIKELYKATLHRARSLHIENGNLNNAPAMNFLHTESGDSSMAKTTMVQQHSTNNEQLDIVHGLEALEIPPEAYQTFLMPMTLPHLPRELTMKWKRGRTDEKNSVKELLTFLKAEIRIRERYGSFDSSARVDSEIQVLLMEKKMHLKKNIPWLLFIRRSNSHA</sequence>
<dbReference type="EMBL" id="JYDP01000263">
    <property type="protein sequence ID" value="KRZ01753.1"/>
    <property type="molecule type" value="Genomic_DNA"/>
</dbReference>
<dbReference type="Proteomes" id="UP000055024">
    <property type="component" value="Unassembled WGS sequence"/>
</dbReference>
<comment type="caution">
    <text evidence="1">The sequence shown here is derived from an EMBL/GenBank/DDBJ whole genome shotgun (WGS) entry which is preliminary data.</text>
</comment>
<evidence type="ECO:0000313" key="2">
    <source>
        <dbReference type="Proteomes" id="UP000055024"/>
    </source>
</evidence>
<keyword evidence="2" id="KW-1185">Reference proteome</keyword>
<gene>
    <name evidence="1" type="ORF">T11_558</name>
</gene>
<accession>A0A0V1GUA3</accession>